<dbReference type="SMART" id="SM00812">
    <property type="entry name" value="Alpha_L_fucos"/>
    <property type="match status" value="1"/>
</dbReference>
<dbReference type="GO" id="GO:0005764">
    <property type="term" value="C:lysosome"/>
    <property type="evidence" value="ECO:0007669"/>
    <property type="project" value="TreeGrafter"/>
</dbReference>
<gene>
    <name evidence="8" type="ORF">C4886_05665</name>
</gene>
<dbReference type="InterPro" id="IPR017853">
    <property type="entry name" value="GH"/>
</dbReference>
<evidence type="ECO:0000256" key="5">
    <source>
        <dbReference type="ARBA" id="ARBA00022801"/>
    </source>
</evidence>
<dbReference type="GO" id="GO:0016139">
    <property type="term" value="P:glycoside catabolic process"/>
    <property type="evidence" value="ECO:0007669"/>
    <property type="project" value="TreeGrafter"/>
</dbReference>
<dbReference type="EC" id="3.2.1.51" evidence="3"/>
<dbReference type="PIRSF" id="PIRSF001092">
    <property type="entry name" value="Alpha-L-fucosidase"/>
    <property type="match status" value="1"/>
</dbReference>
<evidence type="ECO:0000256" key="6">
    <source>
        <dbReference type="ARBA" id="ARBA00023295"/>
    </source>
</evidence>
<feature type="domain" description="Glycoside hydrolase family 29 N-terminal" evidence="7">
    <location>
        <begin position="5"/>
        <end position="317"/>
    </location>
</feature>
<dbReference type="GO" id="GO:0004560">
    <property type="term" value="F:alpha-L-fucosidase activity"/>
    <property type="evidence" value="ECO:0007669"/>
    <property type="project" value="InterPro"/>
</dbReference>
<protein>
    <recommendedName>
        <fullName evidence="3">alpha-L-fucosidase</fullName>
        <ecNumber evidence="3">3.2.1.51</ecNumber>
    </recommendedName>
</protein>
<comment type="similarity">
    <text evidence="2">Belongs to the glycosyl hydrolase 29 family.</text>
</comment>
<dbReference type="Proteomes" id="UP000253208">
    <property type="component" value="Unassembled WGS sequence"/>
</dbReference>
<proteinExistence type="inferred from homology"/>
<accession>A0A367G4A9</accession>
<dbReference type="InterPro" id="IPR057739">
    <property type="entry name" value="Glyco_hydro_29_N"/>
</dbReference>
<evidence type="ECO:0000313" key="9">
    <source>
        <dbReference type="Proteomes" id="UP000253208"/>
    </source>
</evidence>
<evidence type="ECO:0000256" key="4">
    <source>
        <dbReference type="ARBA" id="ARBA00022729"/>
    </source>
</evidence>
<dbReference type="PRINTS" id="PR00741">
    <property type="entry name" value="GLHYDRLASE29"/>
</dbReference>
<evidence type="ECO:0000256" key="3">
    <source>
        <dbReference type="ARBA" id="ARBA00012662"/>
    </source>
</evidence>
<dbReference type="GO" id="GO:0006004">
    <property type="term" value="P:fucose metabolic process"/>
    <property type="evidence" value="ECO:0007669"/>
    <property type="project" value="InterPro"/>
</dbReference>
<dbReference type="PANTHER" id="PTHR10030:SF37">
    <property type="entry name" value="ALPHA-L-FUCOSIDASE-RELATED"/>
    <property type="match status" value="1"/>
</dbReference>
<keyword evidence="5" id="KW-0378">Hydrolase</keyword>
<comment type="function">
    <text evidence="1">Alpha-L-fucosidase is responsible for hydrolyzing the alpha-1,6-linked fucose joined to the reducing-end N-acetylglucosamine of the carbohydrate moieties of glycoproteins.</text>
</comment>
<keyword evidence="6" id="KW-0326">Glycosidase</keyword>
<evidence type="ECO:0000256" key="1">
    <source>
        <dbReference type="ARBA" id="ARBA00004071"/>
    </source>
</evidence>
<reference evidence="8 9" key="1">
    <citation type="submission" date="2018-02" db="EMBL/GenBank/DDBJ databases">
        <title>Complete genome sequencing of Faecalibacterium prausnitzii strains isolated from the human gut.</title>
        <authorList>
            <person name="Fitzgerald B.C."/>
            <person name="Shkoporov A.N."/>
            <person name="Ross P.R."/>
            <person name="Hill C."/>
        </authorList>
    </citation>
    <scope>NUCLEOTIDE SEQUENCE [LARGE SCALE GENOMIC DNA]</scope>
    <source>
        <strain evidence="8 9">APC942/31-1</strain>
    </source>
</reference>
<organism evidence="8 9">
    <name type="scientific">Blautia obeum</name>
    <dbReference type="NCBI Taxonomy" id="40520"/>
    <lineage>
        <taxon>Bacteria</taxon>
        <taxon>Bacillati</taxon>
        <taxon>Bacillota</taxon>
        <taxon>Clostridia</taxon>
        <taxon>Lachnospirales</taxon>
        <taxon>Lachnospiraceae</taxon>
        <taxon>Blautia</taxon>
    </lineage>
</organism>
<dbReference type="InterPro" id="IPR016286">
    <property type="entry name" value="FUC_metazoa-typ"/>
</dbReference>
<dbReference type="Gene3D" id="3.20.20.80">
    <property type="entry name" value="Glycosidases"/>
    <property type="match status" value="1"/>
</dbReference>
<comment type="caution">
    <text evidence="8">The sequence shown here is derived from an EMBL/GenBank/DDBJ whole genome shotgun (WGS) entry which is preliminary data.</text>
</comment>
<dbReference type="SUPFAM" id="SSF51445">
    <property type="entry name" value="(Trans)glycosidases"/>
    <property type="match status" value="1"/>
</dbReference>
<dbReference type="InterPro" id="IPR000933">
    <property type="entry name" value="Glyco_hydro_29"/>
</dbReference>
<sequence length="422" mass="48860">MADTKQQWYKDAKYGLFIHWGLYSILAGEWKDPKTGEVTKTDRIAEWIENNLNIDKEDYRKLKDEFHPDKFDADMFVKRAKEQWGVKYIVLTSKHHEGFAMYDSKVSDFNVVKAAGRDILRELSDACKKYDMTMGIYYSQAQDWDDDNAYKKDYEDKNEWKPEFRTYFDEKCKPQLKELLENYDNISLIWFDTPMGMTADEAQELRDWVKGIKPDCIISGRIGHQKGDYMTTGDNFIPRLPYDGDWEVPATVNDTWGYNKYDTNWKNPDDILNLLLKIVGRGGNYLLNVGPMADGTVPEACVEVMNEVGKYVTENAEAIYGTKNVGIYPYEIPSIEFTKRPHKLYVHVLAPRYRVELLNIGNQLKGAYVVSTGEKLPCRALKCCEGNSMIEVELPEKLQGAKNYCVCLELEEEEPIFEAIID</sequence>
<evidence type="ECO:0000256" key="2">
    <source>
        <dbReference type="ARBA" id="ARBA00007951"/>
    </source>
</evidence>
<dbReference type="Pfam" id="PF01120">
    <property type="entry name" value="Alpha_L_fucos"/>
    <property type="match status" value="1"/>
</dbReference>
<keyword evidence="4" id="KW-0732">Signal</keyword>
<name>A0A367G4A9_9FIRM</name>
<dbReference type="PANTHER" id="PTHR10030">
    <property type="entry name" value="ALPHA-L-FUCOSIDASE"/>
    <property type="match status" value="1"/>
</dbReference>
<dbReference type="AlphaFoldDB" id="A0A367G4A9"/>
<dbReference type="EMBL" id="PSQG01000006">
    <property type="protein sequence ID" value="RCH44936.1"/>
    <property type="molecule type" value="Genomic_DNA"/>
</dbReference>
<evidence type="ECO:0000259" key="7">
    <source>
        <dbReference type="Pfam" id="PF01120"/>
    </source>
</evidence>
<evidence type="ECO:0000313" key="8">
    <source>
        <dbReference type="EMBL" id="RCH44936.1"/>
    </source>
</evidence>